<evidence type="ECO:0000313" key="2">
    <source>
        <dbReference type="Proteomes" id="UP001165960"/>
    </source>
</evidence>
<comment type="caution">
    <text evidence="1">The sequence shown here is derived from an EMBL/GenBank/DDBJ whole genome shotgun (WGS) entry which is preliminary data.</text>
</comment>
<keyword evidence="2" id="KW-1185">Reference proteome</keyword>
<gene>
    <name evidence="1" type="ORF">DSO57_1000004</name>
</gene>
<dbReference type="EMBL" id="QTSX02004971">
    <property type="protein sequence ID" value="KAJ9063411.1"/>
    <property type="molecule type" value="Genomic_DNA"/>
</dbReference>
<evidence type="ECO:0000313" key="1">
    <source>
        <dbReference type="EMBL" id="KAJ9063411.1"/>
    </source>
</evidence>
<proteinExistence type="predicted"/>
<sequence>MADLKKRAQRRQEHWESKTADPSQLVRASGYKCPIFTDPEGYKLVNSGEFLRPWVGDGVTTIDRFDGRALLDYLPSAVVPQDDNSNLNFERYRGLVDHSRRGASESQCLDEINEKWNQITRRETKAQSKPSNMYGYKYEGTVTVAPRAIDHLAETANLELVADKLSDRDFSQLDKLGERFGISNYSSRLFPHKARYFARSSKAPAQQPAVNNKEQQECVIEFTGEAPVEVVETSRPVPRRIAPQEKKLTLLERMQLQVRHGLNKTIRHQKELHQMKDKRQEAEGLAAYATGSVYSMPSSSLEDIYSQGVIRDSFTAPLDSTRELANEKIPKPPEVKSSKERSHSKSPRRRHERSSSRQRSKRTYSRSRSPQRPQRGRSPSPARRRRSRPSSRSRRHRHNRPASRSPRRRRNRSISGSPRRRRRSRSTSRSNYSNKRSNGYRN</sequence>
<reference evidence="1" key="1">
    <citation type="submission" date="2022-04" db="EMBL/GenBank/DDBJ databases">
        <title>Genome of the entomopathogenic fungus Entomophthora muscae.</title>
        <authorList>
            <person name="Elya C."/>
            <person name="Lovett B.R."/>
            <person name="Lee E."/>
            <person name="Macias A.M."/>
            <person name="Hajek A.E."/>
            <person name="De Bivort B.L."/>
            <person name="Kasson M.T."/>
            <person name="De Fine Licht H.H."/>
            <person name="Stajich J.E."/>
        </authorList>
    </citation>
    <scope>NUCLEOTIDE SEQUENCE</scope>
    <source>
        <strain evidence="1">Berkeley</strain>
    </source>
</reference>
<dbReference type="Proteomes" id="UP001165960">
    <property type="component" value="Unassembled WGS sequence"/>
</dbReference>
<protein>
    <submittedName>
        <fullName evidence="1">Uncharacterized protein</fullName>
    </submittedName>
</protein>
<name>A0ACC2SMK9_9FUNG</name>
<organism evidence="1 2">
    <name type="scientific">Entomophthora muscae</name>
    <dbReference type="NCBI Taxonomy" id="34485"/>
    <lineage>
        <taxon>Eukaryota</taxon>
        <taxon>Fungi</taxon>
        <taxon>Fungi incertae sedis</taxon>
        <taxon>Zoopagomycota</taxon>
        <taxon>Entomophthoromycotina</taxon>
        <taxon>Entomophthoromycetes</taxon>
        <taxon>Entomophthorales</taxon>
        <taxon>Entomophthoraceae</taxon>
        <taxon>Entomophthora</taxon>
    </lineage>
</organism>
<accession>A0ACC2SMK9</accession>